<evidence type="ECO:0000313" key="9">
    <source>
        <dbReference type="EMBL" id="CUO58176.1"/>
    </source>
</evidence>
<evidence type="ECO:0000256" key="7">
    <source>
        <dbReference type="SAM" id="SignalP"/>
    </source>
</evidence>
<evidence type="ECO:0000256" key="1">
    <source>
        <dbReference type="ARBA" id="ARBA00022512"/>
    </source>
</evidence>
<dbReference type="AlphaFoldDB" id="A0A174GAL4"/>
<dbReference type="Pfam" id="PF00746">
    <property type="entry name" value="Gram_pos_anchor"/>
    <property type="match status" value="1"/>
</dbReference>
<evidence type="ECO:0000313" key="10">
    <source>
        <dbReference type="Proteomes" id="UP000095544"/>
    </source>
</evidence>
<name>A0A174GAL4_9FIRM</name>
<proteinExistence type="predicted"/>
<accession>A0A174GAL4</accession>
<feature type="region of interest" description="Disordered" evidence="6">
    <location>
        <begin position="36"/>
        <end position="65"/>
    </location>
</feature>
<organism evidence="9 10">
    <name type="scientific">Faecalicatena contorta</name>
    <dbReference type="NCBI Taxonomy" id="39482"/>
    <lineage>
        <taxon>Bacteria</taxon>
        <taxon>Bacillati</taxon>
        <taxon>Bacillota</taxon>
        <taxon>Clostridia</taxon>
        <taxon>Lachnospirales</taxon>
        <taxon>Lachnospiraceae</taxon>
        <taxon>Faecalicatena</taxon>
    </lineage>
</organism>
<feature type="compositionally biased region" description="Basic and acidic residues" evidence="6">
    <location>
        <begin position="91"/>
        <end position="105"/>
    </location>
</feature>
<keyword evidence="3 7" id="KW-0732">Signal</keyword>
<keyword evidence="2" id="KW-0964">Secreted</keyword>
<dbReference type="NCBIfam" id="TIGR01167">
    <property type="entry name" value="LPXTG_anchor"/>
    <property type="match status" value="1"/>
</dbReference>
<feature type="chain" id="PRO_5008022367" description="Gram-positive cocci surface proteins LPxTG domain-containing protein" evidence="7">
    <location>
        <begin position="32"/>
        <end position="725"/>
    </location>
</feature>
<feature type="region of interest" description="Disordered" evidence="6">
    <location>
        <begin position="654"/>
        <end position="696"/>
    </location>
</feature>
<reference evidence="9 10" key="1">
    <citation type="submission" date="2015-09" db="EMBL/GenBank/DDBJ databases">
        <authorList>
            <consortium name="Pathogen Informatics"/>
        </authorList>
    </citation>
    <scope>NUCLEOTIDE SEQUENCE [LARGE SCALE GENOMIC DNA]</scope>
    <source>
        <strain evidence="9 10">2789STDY5834876</strain>
    </source>
</reference>
<dbReference type="EMBL" id="CYZU01000024">
    <property type="protein sequence ID" value="CUO58176.1"/>
    <property type="molecule type" value="Genomic_DNA"/>
</dbReference>
<evidence type="ECO:0000256" key="4">
    <source>
        <dbReference type="ARBA" id="ARBA00023088"/>
    </source>
</evidence>
<dbReference type="PROSITE" id="PS50847">
    <property type="entry name" value="GRAM_POS_ANCHORING"/>
    <property type="match status" value="1"/>
</dbReference>
<feature type="signal peptide" evidence="7">
    <location>
        <begin position="1"/>
        <end position="31"/>
    </location>
</feature>
<evidence type="ECO:0000256" key="3">
    <source>
        <dbReference type="ARBA" id="ARBA00022729"/>
    </source>
</evidence>
<keyword evidence="5" id="KW-0175">Coiled coil</keyword>
<keyword evidence="4" id="KW-0572">Peptidoglycan-anchor</keyword>
<dbReference type="OrthoDB" id="10004602at2"/>
<gene>
    <name evidence="9" type="ORF">ERS852491_02639</name>
</gene>
<feature type="coiled-coil region" evidence="5">
    <location>
        <begin position="270"/>
        <end position="297"/>
    </location>
</feature>
<sequence length="725" mass="78731">MKNGKRFTGMALAVIMATTLCTGAFSLNANACDAEPTAVTEAPEPAPDSITGGENPEAETPEEITTTQVNTETIALGEDNVVPADIEVHTDESTVADDKDLKEENSAVPDDADSKADNAAVSDDADSKTKDSAAETPEDIPNEISKSADTTGKNNSLAVALAKKSQTTIQTTEPPKTDSANKIQAKTEPTLDDYFDEAANIVQDYKLDNNVTEAEIKEAVDRKINNPLITVTIEFIEKSDATEDQDGSITIRVTVSNGSVSCQGSGRFPLPSLESQRQEQEEKITKAERAVSSVLESMQWQDFADINNADTIRTKMNDAIRYAGQSGVYVKLSWNPAPEEAVVGDFYVSLSLDNWENIDDPTGKRMVSHTYTNYNNLKSNIISELKKATFTNATTLYDFMAVFCRAIPGGYTAEWENGNVFAVNKSTASSEGSITGTVIILNQNLNEEFKWELDPKADGTIIPKVNNPTENSNVEDIQKAKQILERYIGSHNFYKTDALDLDVLTFLQEQINHTGVSLSWKVSPSQAETVLTDFEETKKVTLILQKGTASEEVKTQIHFSLEPAYDFTYGANSVWHMGSKEGLRFELSGDPLAYTALRVDGKNLLYTQYSVDETGAAKFILFPEFLTSLGAGAHTMEAVYTDGVVKTTFTIMAADSKPNDPTPESKPETTPENKPVSTTKEKEEVKKTAKSPKTGDTASAGLLFAAVLLSGAGAAGAWKRKKSES</sequence>
<dbReference type="Proteomes" id="UP000095544">
    <property type="component" value="Unassembled WGS sequence"/>
</dbReference>
<protein>
    <recommendedName>
        <fullName evidence="8">Gram-positive cocci surface proteins LPxTG domain-containing protein</fullName>
    </recommendedName>
</protein>
<evidence type="ECO:0000256" key="6">
    <source>
        <dbReference type="SAM" id="MobiDB-lite"/>
    </source>
</evidence>
<keyword evidence="1" id="KW-0134">Cell wall</keyword>
<dbReference type="RefSeq" id="WP_055153510.1">
    <property type="nucleotide sequence ID" value="NZ_CYZU01000024.1"/>
</dbReference>
<evidence type="ECO:0000256" key="2">
    <source>
        <dbReference type="ARBA" id="ARBA00022525"/>
    </source>
</evidence>
<evidence type="ECO:0000259" key="8">
    <source>
        <dbReference type="PROSITE" id="PS50847"/>
    </source>
</evidence>
<feature type="compositionally biased region" description="Polar residues" evidence="6">
    <location>
        <begin position="164"/>
        <end position="184"/>
    </location>
</feature>
<feature type="domain" description="Gram-positive cocci surface proteins LPxTG" evidence="8">
    <location>
        <begin position="691"/>
        <end position="725"/>
    </location>
</feature>
<dbReference type="InterPro" id="IPR019931">
    <property type="entry name" value="LPXTG_anchor"/>
</dbReference>
<evidence type="ECO:0000256" key="5">
    <source>
        <dbReference type="SAM" id="Coils"/>
    </source>
</evidence>
<feature type="compositionally biased region" description="Polar residues" evidence="6">
    <location>
        <begin position="144"/>
        <end position="157"/>
    </location>
</feature>
<feature type="region of interest" description="Disordered" evidence="6">
    <location>
        <begin position="91"/>
        <end position="188"/>
    </location>
</feature>